<keyword evidence="3" id="KW-1185">Reference proteome</keyword>
<dbReference type="GO" id="GO:0051301">
    <property type="term" value="P:cell division"/>
    <property type="evidence" value="ECO:0007669"/>
    <property type="project" value="UniProtKB-KW"/>
</dbReference>
<evidence type="ECO:0000313" key="2">
    <source>
        <dbReference type="EMBL" id="NVO29099.1"/>
    </source>
</evidence>
<dbReference type="EMBL" id="JABCJE010000009">
    <property type="protein sequence ID" value="NVO24868.1"/>
    <property type="molecule type" value="Genomic_DNA"/>
</dbReference>
<evidence type="ECO:0000313" key="4">
    <source>
        <dbReference type="Proteomes" id="UP000592216"/>
    </source>
</evidence>
<protein>
    <submittedName>
        <fullName evidence="1">Cell division protein FtsL</fullName>
    </submittedName>
</protein>
<name>A0A850QD50_9RHOB</name>
<dbReference type="AlphaFoldDB" id="A0A850QD50"/>
<organism evidence="1 4">
    <name type="scientific">Donghicola mangrovi</name>
    <dbReference type="NCBI Taxonomy" id="2729614"/>
    <lineage>
        <taxon>Bacteria</taxon>
        <taxon>Pseudomonadati</taxon>
        <taxon>Pseudomonadota</taxon>
        <taxon>Alphaproteobacteria</taxon>
        <taxon>Rhodobacterales</taxon>
        <taxon>Roseobacteraceae</taxon>
        <taxon>Donghicola</taxon>
    </lineage>
</organism>
<keyword evidence="1" id="KW-0131">Cell cycle</keyword>
<dbReference type="Proteomes" id="UP000523601">
    <property type="component" value="Unassembled WGS sequence"/>
</dbReference>
<dbReference type="RefSeq" id="WP_176855783.1">
    <property type="nucleotide sequence ID" value="NZ_JABCJD010000010.1"/>
</dbReference>
<proteinExistence type="predicted"/>
<sequence>MRTLFGIITAVVVIALAYWAYGENYRTQDALSESRHVSNQIEAARSRLAVLRAEWAYLNRPDRLRDLAELNFTSLGLLNMTSDSFGEISDIAMPVPVNPLFANEPYEPPMLGGN</sequence>
<dbReference type="Proteomes" id="UP000592216">
    <property type="component" value="Unassembled WGS sequence"/>
</dbReference>
<keyword evidence="1" id="KW-0132">Cell division</keyword>
<evidence type="ECO:0000313" key="1">
    <source>
        <dbReference type="EMBL" id="NVO24868.1"/>
    </source>
</evidence>
<comment type="caution">
    <text evidence="1">The sequence shown here is derived from an EMBL/GenBank/DDBJ whole genome shotgun (WGS) entry which is preliminary data.</text>
</comment>
<evidence type="ECO:0000313" key="3">
    <source>
        <dbReference type="Proteomes" id="UP000523601"/>
    </source>
</evidence>
<reference evidence="3 4" key="1">
    <citation type="submission" date="2020-04" db="EMBL/GenBank/DDBJ databases">
        <title>Donghicola sp., a member of the Rhodobacteraceae family isolated from mangrove forest in Thailand.</title>
        <authorList>
            <person name="Charoenyingcharoen P."/>
            <person name="Yukphan P."/>
        </authorList>
    </citation>
    <scope>NUCLEOTIDE SEQUENCE [LARGE SCALE GENOMIC DNA]</scope>
    <source>
        <strain evidence="1 4">B5-SW-15</strain>
        <strain evidence="2 3">C2-DW-16</strain>
    </source>
</reference>
<accession>A0A850QD50</accession>
<gene>
    <name evidence="2" type="ORF">HJ526_16865</name>
    <name evidence="1" type="ORF">HJ536_16045</name>
</gene>
<dbReference type="EMBL" id="JABCJD010000010">
    <property type="protein sequence ID" value="NVO29099.1"/>
    <property type="molecule type" value="Genomic_DNA"/>
</dbReference>